<keyword evidence="2" id="KW-0812">Transmembrane</keyword>
<dbReference type="SMART" id="SM01260">
    <property type="entry name" value="LANC_like"/>
    <property type="match status" value="1"/>
</dbReference>
<dbReference type="GO" id="GO:0046872">
    <property type="term" value="F:metal ion binding"/>
    <property type="evidence" value="ECO:0007669"/>
    <property type="project" value="UniProtKB-KW"/>
</dbReference>
<dbReference type="RefSeq" id="WP_157303169.1">
    <property type="nucleotide sequence ID" value="NZ_BAAAZB010000036.1"/>
</dbReference>
<proteinExistence type="predicted"/>
<accession>A0A6N8JJM9</accession>
<dbReference type="Pfam" id="PF05147">
    <property type="entry name" value="LANC_like"/>
    <property type="match status" value="1"/>
</dbReference>
<evidence type="ECO:0000256" key="2">
    <source>
        <dbReference type="SAM" id="Phobius"/>
    </source>
</evidence>
<keyword evidence="2" id="KW-1133">Transmembrane helix</keyword>
<evidence type="ECO:0000256" key="1">
    <source>
        <dbReference type="PIRSR" id="PIRSR607822-1"/>
    </source>
</evidence>
<dbReference type="Proteomes" id="UP000468388">
    <property type="component" value="Unassembled WGS sequence"/>
</dbReference>
<evidence type="ECO:0000313" key="4">
    <source>
        <dbReference type="Proteomes" id="UP000468388"/>
    </source>
</evidence>
<dbReference type="SUPFAM" id="SSF158745">
    <property type="entry name" value="LanC-like"/>
    <property type="match status" value="1"/>
</dbReference>
<feature type="binding site" evidence="1">
    <location>
        <position position="258"/>
    </location>
    <ligand>
        <name>Zn(2+)</name>
        <dbReference type="ChEBI" id="CHEBI:29105"/>
    </ligand>
</feature>
<protein>
    <recommendedName>
        <fullName evidence="5">Lanthionine synthetase C family protein</fullName>
    </recommendedName>
</protein>
<sequence length="397" mass="44380">MSDVTIASTIETQISNITAALEDKEEFIHSASYEIGLLGLSLYYCYYAKYTGDERYYGKAEEYLVKGLSALDLPNFKRLYASDSLDSHLAHIGRFLEFSKLQNFLDMDTQEYLQDLDKTLSGLMQSKISIGDFDINSGAMAAGFYYLSRLKNEPSVSEQLSILVHGIKEQAIKDEDGDYYWSSPSLFQRVYLGISHGSCLVISFLANACEQNIEQEACKEILRKAVNFVLKQRWYNNSKGLFPNFIGDPIEPKQFSLCYGDLGVGYALFRAAGVLDDEALSAAVTEILDDCLLRSGKDKLTLDASIIYGAAGLAATYEKLYRLSGDSRFDEAADYWYEQIPAYAVHENEFAGYKTRLLDVGPVWNVSFGWGIIGIGISLMIYKDRSLPPIDALILCA</sequence>
<dbReference type="AlphaFoldDB" id="A0A6N8JJM9"/>
<feature type="transmembrane region" description="Helical" evidence="2">
    <location>
        <begin position="363"/>
        <end position="382"/>
    </location>
</feature>
<dbReference type="EMBL" id="WRXO01000011">
    <property type="protein sequence ID" value="MVT44372.1"/>
    <property type="molecule type" value="Genomic_DNA"/>
</dbReference>
<dbReference type="OrthoDB" id="6313827at2"/>
<evidence type="ECO:0000313" key="3">
    <source>
        <dbReference type="EMBL" id="MVT44372.1"/>
    </source>
</evidence>
<evidence type="ECO:0008006" key="5">
    <source>
        <dbReference type="Google" id="ProtNLM"/>
    </source>
</evidence>
<name>A0A6N8JJM9_9BACT</name>
<reference evidence="3 4" key="1">
    <citation type="submission" date="2019-12" db="EMBL/GenBank/DDBJ databases">
        <title>The draft genomic sequence of strain Chitinophaga oryziterrae JCM 16595.</title>
        <authorList>
            <person name="Zhang X."/>
        </authorList>
    </citation>
    <scope>NUCLEOTIDE SEQUENCE [LARGE SCALE GENOMIC DNA]</scope>
    <source>
        <strain evidence="3 4">JCM 16595</strain>
    </source>
</reference>
<dbReference type="GO" id="GO:0031179">
    <property type="term" value="P:peptide modification"/>
    <property type="evidence" value="ECO:0007669"/>
    <property type="project" value="InterPro"/>
</dbReference>
<keyword evidence="2" id="KW-0472">Membrane</keyword>
<gene>
    <name evidence="3" type="ORF">GO495_27510</name>
</gene>
<keyword evidence="1" id="KW-0479">Metal-binding</keyword>
<dbReference type="InterPro" id="IPR007822">
    <property type="entry name" value="LANC-like"/>
</dbReference>
<keyword evidence="1" id="KW-0862">Zinc</keyword>
<organism evidence="3 4">
    <name type="scientific">Chitinophaga oryziterrae</name>
    <dbReference type="NCBI Taxonomy" id="1031224"/>
    <lineage>
        <taxon>Bacteria</taxon>
        <taxon>Pseudomonadati</taxon>
        <taxon>Bacteroidota</taxon>
        <taxon>Chitinophagia</taxon>
        <taxon>Chitinophagales</taxon>
        <taxon>Chitinophagaceae</taxon>
        <taxon>Chitinophaga</taxon>
    </lineage>
</organism>
<dbReference type="Gene3D" id="1.50.10.20">
    <property type="match status" value="1"/>
</dbReference>
<comment type="caution">
    <text evidence="3">The sequence shown here is derived from an EMBL/GenBank/DDBJ whole genome shotgun (WGS) entry which is preliminary data.</text>
</comment>
<keyword evidence="4" id="KW-1185">Reference proteome</keyword>